<dbReference type="SUPFAM" id="SSF53686">
    <property type="entry name" value="Tryptophan synthase beta subunit-like PLP-dependent enzymes"/>
    <property type="match status" value="1"/>
</dbReference>
<name>A0A261TYC7_9BORD</name>
<dbReference type="GO" id="GO:1901605">
    <property type="term" value="P:alpha-amino acid metabolic process"/>
    <property type="evidence" value="ECO:0007669"/>
    <property type="project" value="UniProtKB-ARBA"/>
</dbReference>
<evidence type="ECO:0000313" key="4">
    <source>
        <dbReference type="EMBL" id="OZI53623.1"/>
    </source>
</evidence>
<dbReference type="InterPro" id="IPR036052">
    <property type="entry name" value="TrpB-like_PALP_sf"/>
</dbReference>
<dbReference type="InterPro" id="IPR001926">
    <property type="entry name" value="TrpB-like_PALP"/>
</dbReference>
<accession>A0A261TYC7</accession>
<evidence type="ECO:0000313" key="5">
    <source>
        <dbReference type="Proteomes" id="UP000216913"/>
    </source>
</evidence>
<dbReference type="Pfam" id="PF00291">
    <property type="entry name" value="PALP"/>
    <property type="match status" value="1"/>
</dbReference>
<protein>
    <recommendedName>
        <fullName evidence="3">Tryptophan synthase beta chain-like PALP domain-containing protein</fullName>
    </recommendedName>
</protein>
<evidence type="ECO:0000259" key="3">
    <source>
        <dbReference type="Pfam" id="PF00291"/>
    </source>
</evidence>
<keyword evidence="2" id="KW-0663">Pyridoxal phosphate</keyword>
<dbReference type="InterPro" id="IPR050214">
    <property type="entry name" value="Cys_Synth/Cystath_Beta-Synth"/>
</dbReference>
<feature type="domain" description="Tryptophan synthase beta chain-like PALP" evidence="3">
    <location>
        <begin position="26"/>
        <end position="326"/>
    </location>
</feature>
<gene>
    <name evidence="4" type="ORF">CAL25_06525</name>
</gene>
<proteinExistence type="predicted"/>
<comment type="cofactor">
    <cofactor evidence="1">
        <name>pyridoxal 5'-phosphate</name>
        <dbReference type="ChEBI" id="CHEBI:597326"/>
    </cofactor>
</comment>
<dbReference type="PANTHER" id="PTHR10314">
    <property type="entry name" value="CYSTATHIONINE BETA-SYNTHASE"/>
    <property type="match status" value="1"/>
</dbReference>
<dbReference type="RefSeq" id="WP_094799128.1">
    <property type="nucleotide sequence ID" value="NZ_NEVP01000004.1"/>
</dbReference>
<dbReference type="EMBL" id="NEVP01000004">
    <property type="protein sequence ID" value="OZI53623.1"/>
    <property type="molecule type" value="Genomic_DNA"/>
</dbReference>
<dbReference type="Proteomes" id="UP000216913">
    <property type="component" value="Unassembled WGS sequence"/>
</dbReference>
<sequence>MTDPHNETSMWRYASHLPLDNPAARVSLGEGWTPLLPAERYARAVGCREVWIKDESQNPTGTFKDRSAAYTISWLKERGCTGVVLNSTGNASAAFAVYAARAGMSCVAIVPADVLTENLLQMHLAGAEVHVLDDWSRARERTKALATERGLTDVSADCTPTREQAKQTVGLEIVEQLGRFPDAFFCPTGGGIALLAVRRAFEWLAANDQTLGKPPRLFASQFAGCAPIAKAFKEGSRLIAPWGAIDTPRGGMRTPNPRRGTEVLDAVALGGASACEPSDAVHAARLLAKEDGILVGIETGSALAALHGAVAKGQLDASSTVVILSTTTPLKSDPAVLRRSAATQ</sequence>
<evidence type="ECO:0000256" key="1">
    <source>
        <dbReference type="ARBA" id="ARBA00001933"/>
    </source>
</evidence>
<dbReference type="AlphaFoldDB" id="A0A261TYC7"/>
<evidence type="ECO:0000256" key="2">
    <source>
        <dbReference type="ARBA" id="ARBA00022898"/>
    </source>
</evidence>
<comment type="caution">
    <text evidence="4">The sequence shown here is derived from an EMBL/GenBank/DDBJ whole genome shotgun (WGS) entry which is preliminary data.</text>
</comment>
<organism evidence="4 5">
    <name type="scientific">Bordetella genomosp. 5</name>
    <dbReference type="NCBI Taxonomy" id="1395608"/>
    <lineage>
        <taxon>Bacteria</taxon>
        <taxon>Pseudomonadati</taxon>
        <taxon>Pseudomonadota</taxon>
        <taxon>Betaproteobacteria</taxon>
        <taxon>Burkholderiales</taxon>
        <taxon>Alcaligenaceae</taxon>
        <taxon>Bordetella</taxon>
    </lineage>
</organism>
<reference evidence="4 5" key="1">
    <citation type="submission" date="2017-05" db="EMBL/GenBank/DDBJ databases">
        <title>Complete and WGS of Bordetella genogroups.</title>
        <authorList>
            <person name="Spilker T."/>
            <person name="LiPuma J."/>
        </authorList>
    </citation>
    <scope>NUCLEOTIDE SEQUENCE [LARGE SCALE GENOMIC DNA]</scope>
    <source>
        <strain evidence="4 5">AU10456</strain>
    </source>
</reference>
<dbReference type="Gene3D" id="3.40.50.1100">
    <property type="match status" value="2"/>
</dbReference>
<keyword evidence="5" id="KW-1185">Reference proteome</keyword>